<dbReference type="SMART" id="SM00129">
    <property type="entry name" value="KISc"/>
    <property type="match status" value="1"/>
</dbReference>
<dbReference type="Proteomes" id="UP000008141">
    <property type="component" value="Unassembled WGS sequence"/>
</dbReference>
<dbReference type="InterPro" id="IPR027640">
    <property type="entry name" value="Kinesin-like_fam"/>
</dbReference>
<feature type="domain" description="Kinesin motor" evidence="3">
    <location>
        <begin position="1"/>
        <end position="241"/>
    </location>
</feature>
<dbReference type="STRING" id="554065.E1ZF06"/>
<evidence type="ECO:0000259" key="3">
    <source>
        <dbReference type="PROSITE" id="PS50067"/>
    </source>
</evidence>
<evidence type="ECO:0000313" key="5">
    <source>
        <dbReference type="Proteomes" id="UP000008141"/>
    </source>
</evidence>
<proteinExistence type="inferred from homology"/>
<dbReference type="PROSITE" id="PS50067">
    <property type="entry name" value="KINESIN_MOTOR_2"/>
    <property type="match status" value="1"/>
</dbReference>
<dbReference type="InterPro" id="IPR001752">
    <property type="entry name" value="Kinesin_motor_dom"/>
</dbReference>
<evidence type="ECO:0000313" key="4">
    <source>
        <dbReference type="EMBL" id="EFN55754.1"/>
    </source>
</evidence>
<dbReference type="GO" id="GO:0005524">
    <property type="term" value="F:ATP binding"/>
    <property type="evidence" value="ECO:0007669"/>
    <property type="project" value="UniProtKB-UniRule"/>
</dbReference>
<dbReference type="Gene3D" id="3.40.850.10">
    <property type="entry name" value="Kinesin motor domain"/>
    <property type="match status" value="2"/>
</dbReference>
<dbReference type="KEGG" id="cvr:CHLNCDRAFT_10695"/>
<evidence type="ECO:0000256" key="2">
    <source>
        <dbReference type="PROSITE-ProRule" id="PRU00283"/>
    </source>
</evidence>
<keyword evidence="2" id="KW-0067">ATP-binding</keyword>
<feature type="binding site" evidence="2">
    <location>
        <begin position="45"/>
        <end position="52"/>
    </location>
    <ligand>
        <name>ATP</name>
        <dbReference type="ChEBI" id="CHEBI:30616"/>
    </ligand>
</feature>
<keyword evidence="1 2" id="KW-0505">Motor protein</keyword>
<dbReference type="SUPFAM" id="SSF52540">
    <property type="entry name" value="P-loop containing nucleoside triphosphate hydrolases"/>
    <property type="match status" value="1"/>
</dbReference>
<dbReference type="EMBL" id="GL433844">
    <property type="protein sequence ID" value="EFN55754.1"/>
    <property type="molecule type" value="Genomic_DNA"/>
</dbReference>
<dbReference type="GO" id="GO:0003777">
    <property type="term" value="F:microtubule motor activity"/>
    <property type="evidence" value="ECO:0007669"/>
    <property type="project" value="InterPro"/>
</dbReference>
<dbReference type="PRINTS" id="PR00380">
    <property type="entry name" value="KINESINHEAVY"/>
</dbReference>
<feature type="non-terminal residue" evidence="4">
    <location>
        <position position="1"/>
    </location>
</feature>
<dbReference type="OMA" id="MEGSFIN"/>
<dbReference type="GeneID" id="17355068"/>
<dbReference type="PANTHER" id="PTHR47968">
    <property type="entry name" value="CENTROMERE PROTEIN E"/>
    <property type="match status" value="1"/>
</dbReference>
<keyword evidence="5" id="KW-1185">Reference proteome</keyword>
<dbReference type="PANTHER" id="PTHR47968:SF33">
    <property type="entry name" value="KINESIN-LIKE PROTEIN KIN-7C, MITOCHONDRIAL ISOFORM X1"/>
    <property type="match status" value="1"/>
</dbReference>
<name>E1ZF06_CHLVA</name>
<organism evidence="5">
    <name type="scientific">Chlorella variabilis</name>
    <name type="common">Green alga</name>
    <dbReference type="NCBI Taxonomy" id="554065"/>
    <lineage>
        <taxon>Eukaryota</taxon>
        <taxon>Viridiplantae</taxon>
        <taxon>Chlorophyta</taxon>
        <taxon>core chlorophytes</taxon>
        <taxon>Trebouxiophyceae</taxon>
        <taxon>Chlorellales</taxon>
        <taxon>Chlorellaceae</taxon>
        <taxon>Chlorella clade</taxon>
        <taxon>Chlorella</taxon>
    </lineage>
</organism>
<dbReference type="eggNOG" id="KOG0242">
    <property type="taxonomic scope" value="Eukaryota"/>
</dbReference>
<dbReference type="InterPro" id="IPR036961">
    <property type="entry name" value="Kinesin_motor_dom_sf"/>
</dbReference>
<feature type="non-terminal residue" evidence="4">
    <location>
        <position position="241"/>
    </location>
</feature>
<protein>
    <recommendedName>
        <fullName evidence="3">Kinesin motor domain-containing protein</fullName>
    </recommendedName>
</protein>
<dbReference type="GO" id="GO:0007018">
    <property type="term" value="P:microtubule-based movement"/>
    <property type="evidence" value="ECO:0007669"/>
    <property type="project" value="InterPro"/>
</dbReference>
<accession>E1ZF06</accession>
<gene>
    <name evidence="4" type="ORF">CHLNCDRAFT_10695</name>
</gene>
<dbReference type="GO" id="GO:0008017">
    <property type="term" value="F:microtubule binding"/>
    <property type="evidence" value="ECO:0007669"/>
    <property type="project" value="InterPro"/>
</dbReference>
<dbReference type="InterPro" id="IPR027417">
    <property type="entry name" value="P-loop_NTPase"/>
</dbReference>
<reference evidence="4 5" key="1">
    <citation type="journal article" date="2010" name="Plant Cell">
        <title>The Chlorella variabilis NC64A genome reveals adaptation to photosymbiosis, coevolution with viruses, and cryptic sex.</title>
        <authorList>
            <person name="Blanc G."/>
            <person name="Duncan G."/>
            <person name="Agarkova I."/>
            <person name="Borodovsky M."/>
            <person name="Gurnon J."/>
            <person name="Kuo A."/>
            <person name="Lindquist E."/>
            <person name="Lucas S."/>
            <person name="Pangilinan J."/>
            <person name="Polle J."/>
            <person name="Salamov A."/>
            <person name="Terry A."/>
            <person name="Yamada T."/>
            <person name="Dunigan D.D."/>
            <person name="Grigoriev I.V."/>
            <person name="Claverie J.M."/>
            <person name="Van Etten J.L."/>
        </authorList>
    </citation>
    <scope>NUCLEOTIDE SEQUENCE [LARGE SCALE GENOMIC DNA]</scope>
    <source>
        <strain evidence="4 5">NC64A</strain>
    </source>
</reference>
<dbReference type="AlphaFoldDB" id="E1ZF06"/>
<dbReference type="RefSeq" id="XP_005847856.1">
    <property type="nucleotide sequence ID" value="XM_005847794.1"/>
</dbReference>
<dbReference type="Pfam" id="PF00225">
    <property type="entry name" value="Kinesin"/>
    <property type="match status" value="2"/>
</dbReference>
<keyword evidence="2" id="KW-0547">Nucleotide-binding</keyword>
<evidence type="ECO:0000256" key="1">
    <source>
        <dbReference type="ARBA" id="ARBA00023175"/>
    </source>
</evidence>
<dbReference type="OrthoDB" id="3176171at2759"/>
<sequence length="241" mass="26021">SPQVKFLYDHVFEPLTDNRAVYKTVASPIVQSALDGINGTIFAYGVTSSGKTHTMMGTEQVPGIVPHAIAEVFRTITRTPGKEFLLRLSMMEIYNEVGWGPWRRVEALAAALHVSCGSAAPARASADRAEGMADPNLRLGRTLSFLNLIDLAGSESAKAEVNRSQRMEGSFINKSLLTLGTVIHKLSEGKAVHIPFRDSKLTRLLQGSLTGSGARIAVICTITPASTQAEETHNTLKFASR</sequence>
<dbReference type="InParanoid" id="E1ZF06"/>
<comment type="similarity">
    <text evidence="2">Belongs to the TRAFAC class myosin-kinesin ATPase superfamily. Kinesin family.</text>
</comment>